<feature type="coiled-coil region" evidence="1">
    <location>
        <begin position="38"/>
        <end position="79"/>
    </location>
</feature>
<reference evidence="3 4" key="1">
    <citation type="journal article" date="2018" name="Cell">
        <title>The Chara Genome: Secondary Complexity and Implications for Plant Terrestrialization.</title>
        <authorList>
            <person name="Nishiyama T."/>
            <person name="Sakayama H."/>
            <person name="Vries J.D."/>
            <person name="Buschmann H."/>
            <person name="Saint-Marcoux D."/>
            <person name="Ullrich K.K."/>
            <person name="Haas F.B."/>
            <person name="Vanderstraeten L."/>
            <person name="Becker D."/>
            <person name="Lang D."/>
            <person name="Vosolsobe S."/>
            <person name="Rombauts S."/>
            <person name="Wilhelmsson P.K.I."/>
            <person name="Janitza P."/>
            <person name="Kern R."/>
            <person name="Heyl A."/>
            <person name="Rumpler F."/>
            <person name="Villalobos L.I.A.C."/>
            <person name="Clay J.M."/>
            <person name="Skokan R."/>
            <person name="Toyoda A."/>
            <person name="Suzuki Y."/>
            <person name="Kagoshima H."/>
            <person name="Schijlen E."/>
            <person name="Tajeshwar N."/>
            <person name="Catarino B."/>
            <person name="Hetherington A.J."/>
            <person name="Saltykova A."/>
            <person name="Bonnot C."/>
            <person name="Breuninger H."/>
            <person name="Symeonidi A."/>
            <person name="Radhakrishnan G.V."/>
            <person name="Van Nieuwerburgh F."/>
            <person name="Deforce D."/>
            <person name="Chang C."/>
            <person name="Karol K.G."/>
            <person name="Hedrich R."/>
            <person name="Ulvskov P."/>
            <person name="Glockner G."/>
            <person name="Delwiche C.F."/>
            <person name="Petrasek J."/>
            <person name="Van de Peer Y."/>
            <person name="Friml J."/>
            <person name="Beilby M."/>
            <person name="Dolan L."/>
            <person name="Kohara Y."/>
            <person name="Sugano S."/>
            <person name="Fujiyama A."/>
            <person name="Delaux P.-M."/>
            <person name="Quint M."/>
            <person name="TheiBen G."/>
            <person name="Hagemann M."/>
            <person name="Harholt J."/>
            <person name="Dunand C."/>
            <person name="Zachgo S."/>
            <person name="Langdale J."/>
            <person name="Maumus F."/>
            <person name="Straeten D.V.D."/>
            <person name="Gould S.B."/>
            <person name="Rensing S.A."/>
        </authorList>
    </citation>
    <scope>NUCLEOTIDE SEQUENCE [LARGE SCALE GENOMIC DNA]</scope>
    <source>
        <strain evidence="3 4">S276</strain>
    </source>
</reference>
<dbReference type="PANTHER" id="PTHR12459:SF6">
    <property type="entry name" value="GB|AAD46013.1"/>
    <property type="match status" value="1"/>
</dbReference>
<evidence type="ECO:0000256" key="1">
    <source>
        <dbReference type="SAM" id="Coils"/>
    </source>
</evidence>
<feature type="region of interest" description="Disordered" evidence="2">
    <location>
        <begin position="13"/>
        <end position="35"/>
    </location>
</feature>
<organism evidence="3 4">
    <name type="scientific">Chara braunii</name>
    <name type="common">Braun's stonewort</name>
    <dbReference type="NCBI Taxonomy" id="69332"/>
    <lineage>
        <taxon>Eukaryota</taxon>
        <taxon>Viridiplantae</taxon>
        <taxon>Streptophyta</taxon>
        <taxon>Charophyceae</taxon>
        <taxon>Charales</taxon>
        <taxon>Characeae</taxon>
        <taxon>Chara</taxon>
    </lineage>
</organism>
<dbReference type="OrthoDB" id="291792at2759"/>
<dbReference type="EMBL" id="BFEA01000069">
    <property type="protein sequence ID" value="GBG66056.1"/>
    <property type="molecule type" value="Genomic_DNA"/>
</dbReference>
<dbReference type="Proteomes" id="UP000265515">
    <property type="component" value="Unassembled WGS sequence"/>
</dbReference>
<evidence type="ECO:0000313" key="3">
    <source>
        <dbReference type="EMBL" id="GBG66056.1"/>
    </source>
</evidence>
<comment type="caution">
    <text evidence="3">The sequence shown here is derived from an EMBL/GenBank/DDBJ whole genome shotgun (WGS) entry which is preliminary data.</text>
</comment>
<dbReference type="InterPro" id="IPR026749">
    <property type="entry name" value="Tmem135"/>
</dbReference>
<dbReference type="PANTHER" id="PTHR12459">
    <property type="entry name" value="TRANSMEMBRANE PROTEIN 135-RELATED"/>
    <property type="match status" value="1"/>
</dbReference>
<dbReference type="Pfam" id="PF02466">
    <property type="entry name" value="Tim17"/>
    <property type="match status" value="1"/>
</dbReference>
<dbReference type="Gramene" id="GBG66056">
    <property type="protein sequence ID" value="GBG66056"/>
    <property type="gene ID" value="CBR_g55399"/>
</dbReference>
<keyword evidence="1" id="KW-0175">Coiled coil</keyword>
<keyword evidence="4" id="KW-1185">Reference proteome</keyword>
<proteinExistence type="predicted"/>
<evidence type="ECO:0000313" key="4">
    <source>
        <dbReference type="Proteomes" id="UP000265515"/>
    </source>
</evidence>
<name>A0A388K7Q3_CHABU</name>
<sequence>MAPTPLKRIRESLNRGEVGDGAPGGQRGVVSAVSSPTMRALEERAERFTIEKAEAERRLAEAERRLRAAIEEMHNKRAHGGKNPRGIYLWDGNHPLCQHSDSCFAHGVGSLFQSFLLAYGVRVGIGVLIRALRLVRNHPSSVLDFQLLLSEKNLIVREEACRTGMLFGGFTGLYHLTRCLLRRLKGRETPMHTFVAGTVAGVSLFSLDDRARRRALALYLLARVGQHSATKAQSFHEDVSAARNVDSINRCIHIPFYLALTFVPSVALNFGKFSHEPSQTIIQATRSAMRSTCFLSCFVGIYQGIICFHRKFANRDHKAVYYIAGLLASVSLFIEKKSKRAELALYTLPRAADSLWYILINRHIIPDVAYGEVALFCVCMGGLMYFHEHEPNTMAKMLRILISRFVCSKSPRLSTLNSLSSHRSSGGPGPTAGANADETADRESSGASDDSPRWDITADNSESEIAGEVDKNESTPPLRKAPVSAQQKGKDGVPLREQLLYAQSQAQASEKLKSEIFQGL</sequence>
<dbReference type="OMA" id="WAILLEP"/>
<evidence type="ECO:0000256" key="2">
    <source>
        <dbReference type="SAM" id="MobiDB-lite"/>
    </source>
</evidence>
<protein>
    <recommendedName>
        <fullName evidence="5">Transmembrane protein 135 N-terminal domain-containing protein</fullName>
    </recommendedName>
</protein>
<dbReference type="AlphaFoldDB" id="A0A388K7Q3"/>
<evidence type="ECO:0008006" key="5">
    <source>
        <dbReference type="Google" id="ProtNLM"/>
    </source>
</evidence>
<feature type="region of interest" description="Disordered" evidence="2">
    <location>
        <begin position="417"/>
        <end position="494"/>
    </location>
</feature>
<accession>A0A388K7Q3</accession>
<gene>
    <name evidence="3" type="ORF">CBR_g55399</name>
</gene>